<organism evidence="11 12">
    <name type="scientific">Phaedon cochleariae</name>
    <name type="common">Mustard beetle</name>
    <dbReference type="NCBI Taxonomy" id="80249"/>
    <lineage>
        <taxon>Eukaryota</taxon>
        <taxon>Metazoa</taxon>
        <taxon>Ecdysozoa</taxon>
        <taxon>Arthropoda</taxon>
        <taxon>Hexapoda</taxon>
        <taxon>Insecta</taxon>
        <taxon>Pterygota</taxon>
        <taxon>Neoptera</taxon>
        <taxon>Endopterygota</taxon>
        <taxon>Coleoptera</taxon>
        <taxon>Polyphaga</taxon>
        <taxon>Cucujiformia</taxon>
        <taxon>Chrysomeloidea</taxon>
        <taxon>Chrysomelidae</taxon>
        <taxon>Chrysomelinae</taxon>
        <taxon>Chrysomelini</taxon>
        <taxon>Phaedon</taxon>
    </lineage>
</organism>
<dbReference type="Proteomes" id="UP001153737">
    <property type="component" value="Chromosome 8"/>
</dbReference>
<accession>A0A9P0DN79</accession>
<keyword evidence="7 9" id="KW-0503">Monooxygenase</keyword>
<proteinExistence type="inferred from homology"/>
<dbReference type="PROSITE" id="PS00086">
    <property type="entry name" value="CYTOCHROME_P450"/>
    <property type="match status" value="1"/>
</dbReference>
<evidence type="ECO:0000256" key="9">
    <source>
        <dbReference type="RuleBase" id="RU000461"/>
    </source>
</evidence>
<dbReference type="PANTHER" id="PTHR24291:SF187">
    <property type="entry name" value="CYTOCHROME P450 4AE1-RELATED"/>
    <property type="match status" value="1"/>
</dbReference>
<keyword evidence="4 8" id="KW-0479">Metal-binding</keyword>
<keyword evidence="6 8" id="KW-0408">Iron</keyword>
<gene>
    <name evidence="11" type="ORF">PHAECO_LOCUS11545</name>
</gene>
<keyword evidence="12" id="KW-1185">Reference proteome</keyword>
<evidence type="ECO:0000256" key="5">
    <source>
        <dbReference type="ARBA" id="ARBA00023002"/>
    </source>
</evidence>
<dbReference type="PRINTS" id="PR00463">
    <property type="entry name" value="EP450I"/>
</dbReference>
<feature type="binding site" description="axial binding residue" evidence="8">
    <location>
        <position position="452"/>
    </location>
    <ligand>
        <name>heme</name>
        <dbReference type="ChEBI" id="CHEBI:30413"/>
    </ligand>
    <ligandPart>
        <name>Fe</name>
        <dbReference type="ChEBI" id="CHEBI:18248"/>
    </ligandPart>
</feature>
<dbReference type="GO" id="GO:0005506">
    <property type="term" value="F:iron ion binding"/>
    <property type="evidence" value="ECO:0007669"/>
    <property type="project" value="InterPro"/>
</dbReference>
<dbReference type="GO" id="GO:0004497">
    <property type="term" value="F:monooxygenase activity"/>
    <property type="evidence" value="ECO:0007669"/>
    <property type="project" value="UniProtKB-KW"/>
</dbReference>
<dbReference type="PANTHER" id="PTHR24291">
    <property type="entry name" value="CYTOCHROME P450 FAMILY 4"/>
    <property type="match status" value="1"/>
</dbReference>
<keyword evidence="10" id="KW-0472">Membrane</keyword>
<evidence type="ECO:0000256" key="8">
    <source>
        <dbReference type="PIRSR" id="PIRSR602401-1"/>
    </source>
</evidence>
<evidence type="ECO:0000256" key="10">
    <source>
        <dbReference type="SAM" id="Phobius"/>
    </source>
</evidence>
<dbReference type="AlphaFoldDB" id="A0A9P0DN79"/>
<evidence type="ECO:0000256" key="3">
    <source>
        <dbReference type="ARBA" id="ARBA00022617"/>
    </source>
</evidence>
<dbReference type="InterPro" id="IPR001128">
    <property type="entry name" value="Cyt_P450"/>
</dbReference>
<reference evidence="11" key="1">
    <citation type="submission" date="2022-01" db="EMBL/GenBank/DDBJ databases">
        <authorList>
            <person name="King R."/>
        </authorList>
    </citation>
    <scope>NUCLEOTIDE SEQUENCE</scope>
</reference>
<protein>
    <recommendedName>
        <fullName evidence="13">Cytochrome P450</fullName>
    </recommendedName>
</protein>
<reference evidence="11" key="2">
    <citation type="submission" date="2022-10" db="EMBL/GenBank/DDBJ databases">
        <authorList>
            <consortium name="ENA_rothamsted_submissions"/>
            <consortium name="culmorum"/>
            <person name="King R."/>
        </authorList>
    </citation>
    <scope>NUCLEOTIDE SEQUENCE</scope>
</reference>
<dbReference type="InterPro" id="IPR036396">
    <property type="entry name" value="Cyt_P450_sf"/>
</dbReference>
<feature type="transmembrane region" description="Helical" evidence="10">
    <location>
        <begin position="6"/>
        <end position="25"/>
    </location>
</feature>
<evidence type="ECO:0000256" key="7">
    <source>
        <dbReference type="ARBA" id="ARBA00023033"/>
    </source>
</evidence>
<evidence type="ECO:0008006" key="13">
    <source>
        <dbReference type="Google" id="ProtNLM"/>
    </source>
</evidence>
<dbReference type="InterPro" id="IPR017972">
    <property type="entry name" value="Cyt_P450_CS"/>
</dbReference>
<dbReference type="GO" id="GO:0016705">
    <property type="term" value="F:oxidoreductase activity, acting on paired donors, with incorporation or reduction of molecular oxygen"/>
    <property type="evidence" value="ECO:0007669"/>
    <property type="project" value="InterPro"/>
</dbReference>
<dbReference type="Pfam" id="PF00067">
    <property type="entry name" value="p450"/>
    <property type="match status" value="1"/>
</dbReference>
<dbReference type="Gene3D" id="1.10.630.10">
    <property type="entry name" value="Cytochrome P450"/>
    <property type="match status" value="1"/>
</dbReference>
<evidence type="ECO:0000313" key="12">
    <source>
        <dbReference type="Proteomes" id="UP001153737"/>
    </source>
</evidence>
<comment type="cofactor">
    <cofactor evidence="1 8">
        <name>heme</name>
        <dbReference type="ChEBI" id="CHEBI:30413"/>
    </cofactor>
</comment>
<name>A0A9P0DN79_PHACE</name>
<evidence type="ECO:0000256" key="2">
    <source>
        <dbReference type="ARBA" id="ARBA00010617"/>
    </source>
</evidence>
<evidence type="ECO:0000313" key="11">
    <source>
        <dbReference type="EMBL" id="CAH1179106.1"/>
    </source>
</evidence>
<sequence>MILMVISVFLGVIIILLTTMLVNWYSLVSKYDSLRNVPGPKPWPIIGNANEVGKTTVDLLQSFERLHQIYGTFFKLWLGPRLHLMIAKPEYLEALLTSNVHLAKSDGYDLFKPWLGDGLLVSVGKKWKCRRKMITPTFHFKILEEFITIFNKHFDLLIDILAKEVDKNPEKSIEISEFVNLASLDAICETAFGTPLNAQLKGNPDYVKAVSIILEIITLRFFSGWLRNPLIFRFSSLYPRYKKNMKILHDFTNKVILERKEACRIRKNNTRSPAEDGIRRKAALLDMLLEATSDGEELSNEDIREEVDTFMFEGHDTSATATCFVLYAISQNPDIQSKVYQELTEIIGDDSRTEITISKINDLKYLDIVVKEALRIYAPVPLIERRLEDDWIVDGITIPKDTNITIFLYGMNRLPEVFPDPEKFDPERFLPEKQSQRHTYSFIPFSAGPRNCIGQKYALYELKTCVIKFLLKFEIREDRTFQPAIGMCSVLKSRNGIKLKMRPRHGQ</sequence>
<dbReference type="PRINTS" id="PR00385">
    <property type="entry name" value="P450"/>
</dbReference>
<keyword evidence="10" id="KW-0812">Transmembrane</keyword>
<dbReference type="InterPro" id="IPR002401">
    <property type="entry name" value="Cyt_P450_E_grp-I"/>
</dbReference>
<dbReference type="OrthoDB" id="1470350at2759"/>
<keyword evidence="5 9" id="KW-0560">Oxidoreductase</keyword>
<dbReference type="InterPro" id="IPR050196">
    <property type="entry name" value="Cytochrome_P450_Monoox"/>
</dbReference>
<dbReference type="SUPFAM" id="SSF48264">
    <property type="entry name" value="Cytochrome P450"/>
    <property type="match status" value="1"/>
</dbReference>
<keyword evidence="3 8" id="KW-0349">Heme</keyword>
<dbReference type="GO" id="GO:0020037">
    <property type="term" value="F:heme binding"/>
    <property type="evidence" value="ECO:0007669"/>
    <property type="project" value="InterPro"/>
</dbReference>
<evidence type="ECO:0000256" key="1">
    <source>
        <dbReference type="ARBA" id="ARBA00001971"/>
    </source>
</evidence>
<dbReference type="EMBL" id="OU896714">
    <property type="protein sequence ID" value="CAH1179106.1"/>
    <property type="molecule type" value="Genomic_DNA"/>
</dbReference>
<evidence type="ECO:0000256" key="6">
    <source>
        <dbReference type="ARBA" id="ARBA00023004"/>
    </source>
</evidence>
<dbReference type="CDD" id="cd20628">
    <property type="entry name" value="CYP4"/>
    <property type="match status" value="1"/>
</dbReference>
<keyword evidence="10" id="KW-1133">Transmembrane helix</keyword>
<comment type="similarity">
    <text evidence="2 9">Belongs to the cytochrome P450 family.</text>
</comment>
<evidence type="ECO:0000256" key="4">
    <source>
        <dbReference type="ARBA" id="ARBA00022723"/>
    </source>
</evidence>